<dbReference type="PROSITE" id="PS50076">
    <property type="entry name" value="DNAJ_2"/>
    <property type="match status" value="1"/>
</dbReference>
<sequence length="263" mass="29013">MESHYEALGLPPTADERAVRRAYRTLLKEHHPDQGGSRKRFLRIKTAYEAIVGEQPPDDPETDGGAIPHLHDAASSPRQTTPTYDPDACSADESPVDSHETLTVGGQYLTLTLSALVHDLSLADLVDEHVPAATDRTVAFFRVHNTSSQPRCWRGKANTSFIGDDGFLYEGSSIVTPHAEQLPERWCGTDVEIQPGRALDAVVIAQEMPADVTVEKVLYTQHAGETGDDALGDGDETVGDTERYLFELRPLVRERLDRLPFRT</sequence>
<dbReference type="OrthoDB" id="10608at2157"/>
<dbReference type="EMBL" id="FNFE01000002">
    <property type="protein sequence ID" value="SDJ88993.1"/>
    <property type="molecule type" value="Genomic_DNA"/>
</dbReference>
<dbReference type="InterPro" id="IPR001623">
    <property type="entry name" value="DnaJ_domain"/>
</dbReference>
<dbReference type="CDD" id="cd06257">
    <property type="entry name" value="DnaJ"/>
    <property type="match status" value="1"/>
</dbReference>
<gene>
    <name evidence="3" type="ORF">SAMN04515672_1723</name>
</gene>
<proteinExistence type="predicted"/>
<name>A0A1G8XES2_9EURY</name>
<dbReference type="Gene3D" id="1.10.287.110">
    <property type="entry name" value="DnaJ domain"/>
    <property type="match status" value="1"/>
</dbReference>
<dbReference type="SUPFAM" id="SSF46565">
    <property type="entry name" value="Chaperone J-domain"/>
    <property type="match status" value="1"/>
</dbReference>
<dbReference type="RefSeq" id="WP_090304537.1">
    <property type="nucleotide sequence ID" value="NZ_FNFE01000002.1"/>
</dbReference>
<evidence type="ECO:0000256" key="1">
    <source>
        <dbReference type="SAM" id="MobiDB-lite"/>
    </source>
</evidence>
<evidence type="ECO:0000313" key="3">
    <source>
        <dbReference type="EMBL" id="SDJ88993.1"/>
    </source>
</evidence>
<dbReference type="Proteomes" id="UP000198882">
    <property type="component" value="Unassembled WGS sequence"/>
</dbReference>
<dbReference type="AlphaFoldDB" id="A0A1G8XES2"/>
<dbReference type="STRING" id="1095776.SAMN04515672_1723"/>
<dbReference type="SMART" id="SM00271">
    <property type="entry name" value="DnaJ"/>
    <property type="match status" value="1"/>
</dbReference>
<reference evidence="4" key="1">
    <citation type="submission" date="2016-10" db="EMBL/GenBank/DDBJ databases">
        <authorList>
            <person name="Varghese N."/>
            <person name="Submissions S."/>
        </authorList>
    </citation>
    <scope>NUCLEOTIDE SEQUENCE [LARGE SCALE GENOMIC DNA]</scope>
    <source>
        <strain evidence="4">B4,CECT 8067,JCM 17497</strain>
    </source>
</reference>
<dbReference type="PRINTS" id="PR00625">
    <property type="entry name" value="JDOMAIN"/>
</dbReference>
<organism evidence="3 4">
    <name type="scientific">Natronorubrum texcoconense</name>
    <dbReference type="NCBI Taxonomy" id="1095776"/>
    <lineage>
        <taxon>Archaea</taxon>
        <taxon>Methanobacteriati</taxon>
        <taxon>Methanobacteriota</taxon>
        <taxon>Stenosarchaea group</taxon>
        <taxon>Halobacteria</taxon>
        <taxon>Halobacteriales</taxon>
        <taxon>Natrialbaceae</taxon>
        <taxon>Natronorubrum</taxon>
    </lineage>
</organism>
<dbReference type="Pfam" id="PF00226">
    <property type="entry name" value="DnaJ"/>
    <property type="match status" value="1"/>
</dbReference>
<dbReference type="InterPro" id="IPR036869">
    <property type="entry name" value="J_dom_sf"/>
</dbReference>
<protein>
    <submittedName>
        <fullName evidence="3">DnaJ domain-containing protein</fullName>
    </submittedName>
</protein>
<evidence type="ECO:0000313" key="4">
    <source>
        <dbReference type="Proteomes" id="UP000198882"/>
    </source>
</evidence>
<accession>A0A1G8XES2</accession>
<feature type="domain" description="J" evidence="2">
    <location>
        <begin position="3"/>
        <end position="56"/>
    </location>
</feature>
<evidence type="ECO:0000259" key="2">
    <source>
        <dbReference type="PROSITE" id="PS50076"/>
    </source>
</evidence>
<keyword evidence="4" id="KW-1185">Reference proteome</keyword>
<feature type="region of interest" description="Disordered" evidence="1">
    <location>
        <begin position="51"/>
        <end position="98"/>
    </location>
</feature>